<evidence type="ECO:0000256" key="1">
    <source>
        <dbReference type="SAM" id="MobiDB-lite"/>
    </source>
</evidence>
<feature type="compositionally biased region" description="Polar residues" evidence="1">
    <location>
        <begin position="13"/>
        <end position="40"/>
    </location>
</feature>
<dbReference type="EMBL" id="CP064748">
    <property type="protein sequence ID" value="QPC61000.1"/>
    <property type="molecule type" value="Genomic_DNA"/>
</dbReference>
<evidence type="ECO:0000259" key="3">
    <source>
        <dbReference type="Pfam" id="PF18142"/>
    </source>
</evidence>
<sequence length="326" mass="36302">MAREMVLRKEDQTAQSNASNTTGSTDLPVIQTPQTLSSSMSATPVLKVPAMPLLYLDSSQPQTPDCNVCVQSNNPKHPKPMETPEYRRFSHSEWKFFATGVGGIRDKEHDAPISPTGSFWPPKGLPPGLYRDTIYRRTICHYSFHFTAYVRWILLILQLILGAALTALGPMSLEKGTPITILGASNTVLAGLLALFTHSGLPDRYQYDKAEFERVEDHIREILVTGLVRAEKSVNEALAECYDRYRHAKATVEVNVPTAYIPSQSVPPGQRHQPTQVNEANDPITPTKSHRPSLHKEPITPIRTQSRNTTPKEETEEKGPVTRIGE</sequence>
<protein>
    <recommendedName>
        <fullName evidence="3">SMODS and SLOG-associating 2TM effector domain-containing protein</fullName>
    </recommendedName>
</protein>
<name>A0A7S8HU89_FUSCU</name>
<dbReference type="PANTHER" id="PTHR38793">
    <property type="entry name" value="SLATT_FUNGAL DOMAIN-CONTAINING PROTEIN-RELATED"/>
    <property type="match status" value="1"/>
</dbReference>
<gene>
    <name evidence="4" type="ORF">HYE67_003231</name>
</gene>
<evidence type="ECO:0000313" key="5">
    <source>
        <dbReference type="Proteomes" id="UP000663297"/>
    </source>
</evidence>
<feature type="compositionally biased region" description="Basic and acidic residues" evidence="1">
    <location>
        <begin position="1"/>
        <end position="12"/>
    </location>
</feature>
<feature type="transmembrane region" description="Helical" evidence="2">
    <location>
        <begin position="152"/>
        <end position="173"/>
    </location>
</feature>
<dbReference type="AlphaFoldDB" id="A0A7S8HU89"/>
<feature type="compositionally biased region" description="Polar residues" evidence="1">
    <location>
        <begin position="261"/>
        <end position="287"/>
    </location>
</feature>
<feature type="compositionally biased region" description="Basic and acidic residues" evidence="1">
    <location>
        <begin position="310"/>
        <end position="326"/>
    </location>
</feature>
<reference evidence="4" key="1">
    <citation type="submission" date="2020-11" db="EMBL/GenBank/DDBJ databases">
        <title>The chromosome-scale genome resource for two endophytic Fusarium species: F. culmorum and F. pseudograminearum.</title>
        <authorList>
            <person name="Yuan Z."/>
        </authorList>
    </citation>
    <scope>NUCLEOTIDE SEQUENCE</scope>
    <source>
        <strain evidence="4">Class2-1B</strain>
    </source>
</reference>
<dbReference type="PANTHER" id="PTHR38793:SF1">
    <property type="entry name" value="SMODS AND SLOG-ASSOCIATING 2TM EFFECTOR DOMAIN-CONTAINING PROTEIN"/>
    <property type="match status" value="1"/>
</dbReference>
<keyword evidence="2" id="KW-0472">Membrane</keyword>
<proteinExistence type="predicted"/>
<keyword evidence="2" id="KW-1133">Transmembrane helix</keyword>
<evidence type="ECO:0000256" key="2">
    <source>
        <dbReference type="SAM" id="Phobius"/>
    </source>
</evidence>
<dbReference type="NCBIfam" id="NF033635">
    <property type="entry name" value="SLATT_fungal"/>
    <property type="match status" value="1"/>
</dbReference>
<feature type="region of interest" description="Disordered" evidence="1">
    <location>
        <begin position="1"/>
        <end position="40"/>
    </location>
</feature>
<dbReference type="Pfam" id="PF18142">
    <property type="entry name" value="SLATT_fungal"/>
    <property type="match status" value="1"/>
</dbReference>
<dbReference type="InterPro" id="IPR041622">
    <property type="entry name" value="SLATT_fungi"/>
</dbReference>
<feature type="region of interest" description="Disordered" evidence="1">
    <location>
        <begin position="261"/>
        <end position="326"/>
    </location>
</feature>
<feature type="transmembrane region" description="Helical" evidence="2">
    <location>
        <begin position="179"/>
        <end position="196"/>
    </location>
</feature>
<feature type="domain" description="SMODS and SLOG-associating 2TM effector" evidence="3">
    <location>
        <begin position="136"/>
        <end position="251"/>
    </location>
</feature>
<organism evidence="4 5">
    <name type="scientific">Fusarium culmorum</name>
    <dbReference type="NCBI Taxonomy" id="5516"/>
    <lineage>
        <taxon>Eukaryota</taxon>
        <taxon>Fungi</taxon>
        <taxon>Dikarya</taxon>
        <taxon>Ascomycota</taxon>
        <taxon>Pezizomycotina</taxon>
        <taxon>Sordariomycetes</taxon>
        <taxon>Hypocreomycetidae</taxon>
        <taxon>Hypocreales</taxon>
        <taxon>Nectriaceae</taxon>
        <taxon>Fusarium</taxon>
    </lineage>
</organism>
<accession>A0A7S8HU89</accession>
<evidence type="ECO:0000313" key="4">
    <source>
        <dbReference type="EMBL" id="QPC61000.1"/>
    </source>
</evidence>
<keyword evidence="2" id="KW-0812">Transmembrane</keyword>
<dbReference type="Proteomes" id="UP000663297">
    <property type="component" value="Chromosome 2"/>
</dbReference>